<feature type="region of interest" description="Disordered" evidence="1">
    <location>
        <begin position="335"/>
        <end position="400"/>
    </location>
</feature>
<reference evidence="2" key="1">
    <citation type="journal article" date="2023" name="Mol. Phylogenet. Evol.">
        <title>Genome-scale phylogeny and comparative genomics of the fungal order Sordariales.</title>
        <authorList>
            <person name="Hensen N."/>
            <person name="Bonometti L."/>
            <person name="Westerberg I."/>
            <person name="Brannstrom I.O."/>
            <person name="Guillou S."/>
            <person name="Cros-Aarteil S."/>
            <person name="Calhoun S."/>
            <person name="Haridas S."/>
            <person name="Kuo A."/>
            <person name="Mondo S."/>
            <person name="Pangilinan J."/>
            <person name="Riley R."/>
            <person name="LaButti K."/>
            <person name="Andreopoulos B."/>
            <person name="Lipzen A."/>
            <person name="Chen C."/>
            <person name="Yan M."/>
            <person name="Daum C."/>
            <person name="Ng V."/>
            <person name="Clum A."/>
            <person name="Steindorff A."/>
            <person name="Ohm R.A."/>
            <person name="Martin F."/>
            <person name="Silar P."/>
            <person name="Natvig D.O."/>
            <person name="Lalanne C."/>
            <person name="Gautier V."/>
            <person name="Ament-Velasquez S.L."/>
            <person name="Kruys A."/>
            <person name="Hutchinson M.I."/>
            <person name="Powell A.J."/>
            <person name="Barry K."/>
            <person name="Miller A.N."/>
            <person name="Grigoriev I.V."/>
            <person name="Debuchy R."/>
            <person name="Gladieux P."/>
            <person name="Hiltunen Thoren M."/>
            <person name="Johannesson H."/>
        </authorList>
    </citation>
    <scope>NUCLEOTIDE SEQUENCE</scope>
    <source>
        <strain evidence="2">CBS 118394</strain>
    </source>
</reference>
<gene>
    <name evidence="2" type="ORF">B0H66DRAFT_587352</name>
</gene>
<evidence type="ECO:0000313" key="2">
    <source>
        <dbReference type="EMBL" id="KAK3331081.1"/>
    </source>
</evidence>
<proteinExistence type="predicted"/>
<feature type="compositionally biased region" description="Polar residues" evidence="1">
    <location>
        <begin position="345"/>
        <end position="372"/>
    </location>
</feature>
<sequence>MPPTPRVGLQCKCGRPAKKTWRILKYFQSLYRNLDLIKAGELRDIVEDHELIRIDKLPVFPSSHRIQVIVTQISPQEYRMTISGGPASVLLPAWTFWRDILNFVKCQLSPKLDIYVHLVGARKESGWIRVIGVSTFKQVQGKTFRAGVLRGAYFRGRRIIYHEPGYRYGQGDGAVVVRELFWKDEHLFVDHDFPPLPRTANPQGTWTWRPTRQQMPSPQNPPAPAPWMSYPVIQSGYPSMQPQQMPWHGQQYCPCPSPHSNVPNVHHPGSYNFAATLPSSTHIEGNDEEAVMVNERQMRAMKALDDLKQLVQGVRVRPREKVIPTRSKSDTTKLIVENTPPKHTVSMTSSSAQNPNTVEQQPSKNSDNSTFASHVPEIPDALVNRTTPPRNHNEHPKPRRVLRCTGVLVVDGTSRSNRP</sequence>
<organism evidence="2 3">
    <name type="scientific">Apodospora peruviana</name>
    <dbReference type="NCBI Taxonomy" id="516989"/>
    <lineage>
        <taxon>Eukaryota</taxon>
        <taxon>Fungi</taxon>
        <taxon>Dikarya</taxon>
        <taxon>Ascomycota</taxon>
        <taxon>Pezizomycotina</taxon>
        <taxon>Sordariomycetes</taxon>
        <taxon>Sordariomycetidae</taxon>
        <taxon>Sordariales</taxon>
        <taxon>Lasiosphaeriaceae</taxon>
        <taxon>Apodospora</taxon>
    </lineage>
</organism>
<evidence type="ECO:0000313" key="3">
    <source>
        <dbReference type="Proteomes" id="UP001283341"/>
    </source>
</evidence>
<name>A0AAE0MFX0_9PEZI</name>
<reference evidence="2" key="2">
    <citation type="submission" date="2023-06" db="EMBL/GenBank/DDBJ databases">
        <authorList>
            <consortium name="Lawrence Berkeley National Laboratory"/>
            <person name="Haridas S."/>
            <person name="Hensen N."/>
            <person name="Bonometti L."/>
            <person name="Westerberg I."/>
            <person name="Brannstrom I.O."/>
            <person name="Guillou S."/>
            <person name="Cros-Aarteil S."/>
            <person name="Calhoun S."/>
            <person name="Kuo A."/>
            <person name="Mondo S."/>
            <person name="Pangilinan J."/>
            <person name="Riley R."/>
            <person name="Labutti K."/>
            <person name="Andreopoulos B."/>
            <person name="Lipzen A."/>
            <person name="Chen C."/>
            <person name="Yanf M."/>
            <person name="Daum C."/>
            <person name="Ng V."/>
            <person name="Clum A."/>
            <person name="Steindorff A."/>
            <person name="Ohm R."/>
            <person name="Martin F."/>
            <person name="Silar P."/>
            <person name="Natvig D."/>
            <person name="Lalanne C."/>
            <person name="Gautier V."/>
            <person name="Ament-Velasquez S.L."/>
            <person name="Kruys A."/>
            <person name="Hutchinson M.I."/>
            <person name="Powell A.J."/>
            <person name="Barry K."/>
            <person name="Miller A.N."/>
            <person name="Grigoriev I.V."/>
            <person name="Debuchy R."/>
            <person name="Gladieux P."/>
            <person name="Thoren M.H."/>
            <person name="Johannesson H."/>
        </authorList>
    </citation>
    <scope>NUCLEOTIDE SEQUENCE</scope>
    <source>
        <strain evidence="2">CBS 118394</strain>
    </source>
</reference>
<evidence type="ECO:0000256" key="1">
    <source>
        <dbReference type="SAM" id="MobiDB-lite"/>
    </source>
</evidence>
<accession>A0AAE0MFX0</accession>
<protein>
    <submittedName>
        <fullName evidence="2">Uncharacterized protein</fullName>
    </submittedName>
</protein>
<comment type="caution">
    <text evidence="2">The sequence shown here is derived from an EMBL/GenBank/DDBJ whole genome shotgun (WGS) entry which is preliminary data.</text>
</comment>
<dbReference type="EMBL" id="JAUEDM010000001">
    <property type="protein sequence ID" value="KAK3331081.1"/>
    <property type="molecule type" value="Genomic_DNA"/>
</dbReference>
<dbReference type="AlphaFoldDB" id="A0AAE0MFX0"/>
<keyword evidence="3" id="KW-1185">Reference proteome</keyword>
<dbReference type="Proteomes" id="UP001283341">
    <property type="component" value="Unassembled WGS sequence"/>
</dbReference>